<keyword evidence="4 6" id="KW-1133">Transmembrane helix</keyword>
<dbReference type="InterPro" id="IPR020846">
    <property type="entry name" value="MFS_dom"/>
</dbReference>
<feature type="domain" description="Major facilitator superfamily (MFS) profile" evidence="7">
    <location>
        <begin position="13"/>
        <end position="205"/>
    </location>
</feature>
<evidence type="ECO:0000256" key="3">
    <source>
        <dbReference type="ARBA" id="ARBA00022692"/>
    </source>
</evidence>
<dbReference type="RefSeq" id="WP_034721587.1">
    <property type="nucleotide sequence ID" value="NZ_AWQS01000309.1"/>
</dbReference>
<comment type="caution">
    <text evidence="8">The sequence shown here is derived from an EMBL/GenBank/DDBJ whole genome shotgun (WGS) entry which is preliminary data.</text>
</comment>
<feature type="transmembrane region" description="Helical" evidence="6">
    <location>
        <begin position="52"/>
        <end position="70"/>
    </location>
</feature>
<evidence type="ECO:0000256" key="6">
    <source>
        <dbReference type="SAM" id="Phobius"/>
    </source>
</evidence>
<dbReference type="InterPro" id="IPR036259">
    <property type="entry name" value="MFS_trans_sf"/>
</dbReference>
<feature type="transmembrane region" description="Helical" evidence="6">
    <location>
        <begin position="171"/>
        <end position="190"/>
    </location>
</feature>
<reference evidence="9" key="1">
    <citation type="submission" date="2013-08" db="EMBL/GenBank/DDBJ databases">
        <title>Intrasporangium oryzae NRRL B-24470.</title>
        <authorList>
            <person name="Liu H."/>
            <person name="Wang G."/>
        </authorList>
    </citation>
    <scope>NUCLEOTIDE SEQUENCE [LARGE SCALE GENOMIC DNA]</scope>
    <source>
        <strain evidence="9">Q5-1</strain>
    </source>
</reference>
<comment type="subcellular location">
    <subcellularLocation>
        <location evidence="1">Cell inner membrane</location>
        <topology evidence="1">Multi-pass membrane protein</topology>
    </subcellularLocation>
</comment>
<protein>
    <recommendedName>
        <fullName evidence="7">Major facilitator superfamily (MFS) profile domain-containing protein</fullName>
    </recommendedName>
</protein>
<evidence type="ECO:0000259" key="7">
    <source>
        <dbReference type="PROSITE" id="PS50850"/>
    </source>
</evidence>
<keyword evidence="3 6" id="KW-0812">Transmembrane</keyword>
<dbReference type="PANTHER" id="PTHR23501:SF191">
    <property type="entry name" value="VACUOLAR BASIC AMINO ACID TRANSPORTER 4"/>
    <property type="match status" value="1"/>
</dbReference>
<feature type="transmembrane region" description="Helical" evidence="6">
    <location>
        <begin position="141"/>
        <end position="165"/>
    </location>
</feature>
<dbReference type="GO" id="GO:0022857">
    <property type="term" value="F:transmembrane transporter activity"/>
    <property type="evidence" value="ECO:0007669"/>
    <property type="project" value="InterPro"/>
</dbReference>
<evidence type="ECO:0000256" key="2">
    <source>
        <dbReference type="ARBA" id="ARBA00022448"/>
    </source>
</evidence>
<evidence type="ECO:0000256" key="1">
    <source>
        <dbReference type="ARBA" id="ARBA00004429"/>
    </source>
</evidence>
<dbReference type="OrthoDB" id="3453194at2"/>
<evidence type="ECO:0000313" key="9">
    <source>
        <dbReference type="Proteomes" id="UP000019494"/>
    </source>
</evidence>
<dbReference type="PANTHER" id="PTHR23501">
    <property type="entry name" value="MAJOR FACILITATOR SUPERFAMILY"/>
    <property type="match status" value="1"/>
</dbReference>
<evidence type="ECO:0000256" key="4">
    <source>
        <dbReference type="ARBA" id="ARBA00022989"/>
    </source>
</evidence>
<dbReference type="GO" id="GO:0005886">
    <property type="term" value="C:plasma membrane"/>
    <property type="evidence" value="ECO:0007669"/>
    <property type="project" value="UniProtKB-SubCell"/>
</dbReference>
<sequence length="205" mass="20981">MTTAPAQAPRRALLGVASVAVALAAADTYVVVLALTDMMAGVGLGIEALQEATPIISGFLLGYIAMLPLIGRLSDLLDRHRILLACLAIFVVGSAVTALAVDLPVLVGWRVLQGIGGGGLVPATLALVADLWPTGRRGTPLGIVGAVQELGSVLGPLLGAVILAWSGWRAIFWANVVAGVVLYAAVLATARHLHPPHRRVSANSG</sequence>
<dbReference type="AlphaFoldDB" id="W9GH87"/>
<gene>
    <name evidence="8" type="ORF">N864_15390</name>
</gene>
<proteinExistence type="predicted"/>
<evidence type="ECO:0000256" key="5">
    <source>
        <dbReference type="ARBA" id="ARBA00023136"/>
    </source>
</evidence>
<name>W9GH87_9MICO</name>
<dbReference type="InterPro" id="IPR011701">
    <property type="entry name" value="MFS"/>
</dbReference>
<dbReference type="Proteomes" id="UP000019494">
    <property type="component" value="Unassembled WGS sequence"/>
</dbReference>
<keyword evidence="2" id="KW-0813">Transport</keyword>
<organism evidence="8 9">
    <name type="scientific">Intrasporangium chromatireducens Q5-1</name>
    <dbReference type="NCBI Taxonomy" id="584657"/>
    <lineage>
        <taxon>Bacteria</taxon>
        <taxon>Bacillati</taxon>
        <taxon>Actinomycetota</taxon>
        <taxon>Actinomycetes</taxon>
        <taxon>Micrococcales</taxon>
        <taxon>Intrasporangiaceae</taxon>
        <taxon>Intrasporangium</taxon>
    </lineage>
</organism>
<dbReference type="Gene3D" id="1.20.1720.10">
    <property type="entry name" value="Multidrug resistance protein D"/>
    <property type="match status" value="1"/>
</dbReference>
<accession>W9GH87</accession>
<feature type="transmembrane region" description="Helical" evidence="6">
    <location>
        <begin position="107"/>
        <end position="129"/>
    </location>
</feature>
<dbReference type="Pfam" id="PF07690">
    <property type="entry name" value="MFS_1"/>
    <property type="match status" value="1"/>
</dbReference>
<keyword evidence="9" id="KW-1185">Reference proteome</keyword>
<dbReference type="PROSITE" id="PS50850">
    <property type="entry name" value="MFS"/>
    <property type="match status" value="1"/>
</dbReference>
<dbReference type="PRINTS" id="PR01036">
    <property type="entry name" value="TCRTETB"/>
</dbReference>
<dbReference type="EMBL" id="AWQS01000309">
    <property type="protein sequence ID" value="EWT04188.1"/>
    <property type="molecule type" value="Genomic_DNA"/>
</dbReference>
<dbReference type="SUPFAM" id="SSF103473">
    <property type="entry name" value="MFS general substrate transporter"/>
    <property type="match status" value="1"/>
</dbReference>
<evidence type="ECO:0000313" key="8">
    <source>
        <dbReference type="EMBL" id="EWT04188.1"/>
    </source>
</evidence>
<feature type="transmembrane region" description="Helical" evidence="6">
    <location>
        <begin position="82"/>
        <end position="101"/>
    </location>
</feature>
<feature type="non-terminal residue" evidence="8">
    <location>
        <position position="205"/>
    </location>
</feature>
<keyword evidence="5 6" id="KW-0472">Membrane</keyword>